<dbReference type="Pfam" id="PF23494">
    <property type="entry name" value="bPH_10"/>
    <property type="match status" value="1"/>
</dbReference>
<keyword evidence="1" id="KW-0472">Membrane</keyword>
<evidence type="ECO:0000259" key="2">
    <source>
        <dbReference type="Pfam" id="PF23493"/>
    </source>
</evidence>
<accession>A0ABU5C9Y5</accession>
<sequence>MNERTILERSLVSKWKFFLSWAVPLGLLGWCLPFIGQWSEEHLFDSMTKASKWLLMSESTYMLWLRPSLGVLIALWSSKLHFANQVKMEVTDAFVTISYEKRTSKLKRSEIAAVWLDINHMREIVFLNENGKEMYREFLPNMPKEKIREAFLQHNYPWKDEDPYYGKYVLWEEGTADVGELETISLTARQKYLKEGEYHKANKIQRQLGREGIMITDKGRKQYIRVVEKK</sequence>
<dbReference type="InterPro" id="IPR056411">
    <property type="entry name" value="CysS_C"/>
</dbReference>
<proteinExistence type="predicted"/>
<dbReference type="Pfam" id="PF23493">
    <property type="entry name" value="CysS_C"/>
    <property type="match status" value="1"/>
</dbReference>
<feature type="transmembrane region" description="Helical" evidence="1">
    <location>
        <begin position="21"/>
        <end position="39"/>
    </location>
</feature>
<evidence type="ECO:0000256" key="1">
    <source>
        <dbReference type="SAM" id="Phobius"/>
    </source>
</evidence>
<reference evidence="4 5" key="1">
    <citation type="submission" date="2023-10" db="EMBL/GenBank/DDBJ databases">
        <title>Virgibacillus halophilus 5B73C genome.</title>
        <authorList>
            <person name="Miliotis G."/>
            <person name="Sengupta P."/>
            <person name="Hameed A."/>
            <person name="Chuvochina M."/>
            <person name="Mcdonagh F."/>
            <person name="Simpson A.C."/>
            <person name="Singh N.K."/>
            <person name="Rekha P.D."/>
            <person name="Raman K."/>
            <person name="Hugenholtz P."/>
            <person name="Venkateswaran K."/>
        </authorList>
    </citation>
    <scope>NUCLEOTIDE SEQUENCE [LARGE SCALE GENOMIC DNA]</scope>
    <source>
        <strain evidence="4 5">5B73C</strain>
    </source>
</reference>
<gene>
    <name evidence="4" type="ORF">RWE15_16145</name>
</gene>
<keyword evidence="5" id="KW-1185">Reference proteome</keyword>
<dbReference type="Proteomes" id="UP001281447">
    <property type="component" value="Unassembled WGS sequence"/>
</dbReference>
<keyword evidence="1" id="KW-1133">Transmembrane helix</keyword>
<keyword evidence="1" id="KW-0812">Transmembrane</keyword>
<dbReference type="EMBL" id="JAWDIP010000003">
    <property type="protein sequence ID" value="MDY0395666.1"/>
    <property type="molecule type" value="Genomic_DNA"/>
</dbReference>
<evidence type="ECO:0000313" key="5">
    <source>
        <dbReference type="Proteomes" id="UP001281447"/>
    </source>
</evidence>
<protein>
    <recommendedName>
        <fullName evidence="6">PH domain-containing protein</fullName>
    </recommendedName>
</protein>
<dbReference type="InterPro" id="IPR057798">
    <property type="entry name" value="PH_YqeB"/>
</dbReference>
<feature type="domain" description="YqeB PH" evidence="3">
    <location>
        <begin position="6"/>
        <end position="159"/>
    </location>
</feature>
<evidence type="ECO:0000313" key="4">
    <source>
        <dbReference type="EMBL" id="MDY0395666.1"/>
    </source>
</evidence>
<dbReference type="RefSeq" id="WP_390357968.1">
    <property type="nucleotide sequence ID" value="NZ_JBHUIZ010000018.1"/>
</dbReference>
<evidence type="ECO:0000259" key="3">
    <source>
        <dbReference type="Pfam" id="PF23494"/>
    </source>
</evidence>
<name>A0ABU5C9Y5_9BACI</name>
<feature type="domain" description="Cysteinyl-tRNA ligase anticodon binding" evidence="2">
    <location>
        <begin position="186"/>
        <end position="225"/>
    </location>
</feature>
<comment type="caution">
    <text evidence="4">The sequence shown here is derived from an EMBL/GenBank/DDBJ whole genome shotgun (WGS) entry which is preliminary data.</text>
</comment>
<evidence type="ECO:0008006" key="6">
    <source>
        <dbReference type="Google" id="ProtNLM"/>
    </source>
</evidence>
<organism evidence="4 5">
    <name type="scientific">Tigheibacillus halophilus</name>
    <dbReference type="NCBI Taxonomy" id="361280"/>
    <lineage>
        <taxon>Bacteria</taxon>
        <taxon>Bacillati</taxon>
        <taxon>Bacillota</taxon>
        <taxon>Bacilli</taxon>
        <taxon>Bacillales</taxon>
        <taxon>Bacillaceae</taxon>
        <taxon>Tigheibacillus</taxon>
    </lineage>
</organism>